<reference evidence="5" key="1">
    <citation type="journal article" date="2007" name="PLoS ONE">
        <title>The first genome sequence of an elite grapevine cultivar (Pinot noir Vitis vinifera L.): coping with a highly heterozygous genome.</title>
        <authorList>
            <person name="Velasco R."/>
            <person name="Zharkikh A."/>
            <person name="Troggio M."/>
            <person name="Cartwright D.A."/>
            <person name="Cestaro A."/>
            <person name="Pruss D."/>
            <person name="Pindo M."/>
            <person name="FitzGerald L.M."/>
            <person name="Vezzulli S."/>
            <person name="Reid J."/>
            <person name="Malacarne G."/>
            <person name="Iliev D."/>
            <person name="Coppola G."/>
            <person name="Wardell B."/>
            <person name="Micheletti D."/>
            <person name="Macalma T."/>
            <person name="Facci M."/>
            <person name="Mitchell J.T."/>
            <person name="Perazzolli M."/>
            <person name="Eldredge G."/>
            <person name="Gatto P."/>
            <person name="Oyzerski R."/>
            <person name="Moretto M."/>
            <person name="Gutin N."/>
            <person name="Stefanini M."/>
            <person name="Chen Y."/>
            <person name="Segala C."/>
            <person name="Davenport C."/>
            <person name="Dematte L."/>
            <person name="Mraz A."/>
            <person name="Battilana J."/>
            <person name="Stormo K."/>
            <person name="Costa F."/>
            <person name="Tao Q."/>
            <person name="Si-Ammour A."/>
            <person name="Harkins T."/>
            <person name="Lackey A."/>
            <person name="Perbost C."/>
            <person name="Taillon B."/>
            <person name="Stella A."/>
            <person name="Solovyev V."/>
            <person name="Fawcett J.A."/>
            <person name="Sterck L."/>
            <person name="Vandepoele K."/>
            <person name="Grando S.M."/>
            <person name="Toppo S."/>
            <person name="Moser C."/>
            <person name="Lanchbury J."/>
            <person name="Bogden R."/>
            <person name="Skolnick M."/>
            <person name="Sgaramella V."/>
            <person name="Bhatnagar S.K."/>
            <person name="Fontana P."/>
            <person name="Gutin A."/>
            <person name="Van de Peer Y."/>
            <person name="Salamini F."/>
            <person name="Viola R."/>
        </authorList>
    </citation>
    <scope>NUCLEOTIDE SEQUENCE</scope>
</reference>
<sequence length="1056" mass="117433">MPSETGVDDDGPYSFAMEYHGPPVTYDIPRAVPINVEKIPVATVVAQVSLSDKLSLPVVQPLLAPDPRCKMLSKEIKLGSKSTVSPTSVIAFERGSEDDGGCVSKELDLGSEATVSPTSVIAYEERAAAGHECVLSGELTSSGALEFSDNRYGSSELSDAIKALATVGSSSSSREHSNELLGGAGSSGTIEFSDRLYKSRDLSGSSGAFEVSNGCKESLDFNDLNAPDWVSTESQVSLDYPSSRVSSLKAGDCSNEPGCDVRRTPVVSFRGVALDDDTNEEFSSAEPEIVRPKKEPETKGKKGSCYRCFKGSRFTEKEVCIVCDAKYCSNCVLRAMGSMPEGRKCVTCIGYPIDESKRGNLGKCSRMLKRLLNELEVRQIMKSEKMCETNQLPPEYVCVNEKPLSQEELVLLQNCPNPPKKLKPGNYWYDKVSGLWGKVNVITFRHFVLEGQKPSKIISPNLSVGGPIRANASNGNTQVFINGREITKVELRMLQLAGVQCAGNPHFWVNEDGSYQEEGQKNTKGYIWGQVLMQAGTKLVCAVLSLPVPSKFLSPSGEQVNNFVTRTVPDYLEQRTLQKLLLIGNNGSGTSTIFKQIFRIGCSAASTPHLAPASCWLLAYIHVSTHAKILYKATPFSEDERENIKLKIQSNVYGYLGILLEGRERFEDESLIEMRKRKSYHKSDSIGNTDDENDDKTIYSIGTRLKAFSDWLLKTMVAGNLEAIFPAATREYAPLVEELWNDAAIQATYKRRSELEMLPSVASYFLERLFGINVGAISYIVILPQNLREKEKESKQATRDAIKQEEAVDILRTDYEPSDVDILYAEGVTSSNGLACVDFSFPQSEPGDDIDTADLHDSLLRYQLIRVQARGLGENCKWLEMFEDVRIVIFCVSLNDYDQYSYDANGSLVNKMMLSQRLFESIVTHPTFEQMDFLLILNKFDLFEEKIERVPLTQCDWFEDFHPVVSRNRSNSNSNNINNSPSLGQLAFHYIAVRFKTLYSSLTGRKLYVSLVKGLELNSVDETLKYAREILKWDEERANFSLSDSVYSTEPSSFSH</sequence>
<dbReference type="Pfam" id="PF00503">
    <property type="entry name" value="G-alpha"/>
    <property type="match status" value="1"/>
</dbReference>
<dbReference type="ExpressionAtlas" id="A5AKX9">
    <property type="expression patterns" value="baseline and differential"/>
</dbReference>
<evidence type="ECO:0000256" key="4">
    <source>
        <dbReference type="PIRSR" id="PIRSR601019-1"/>
    </source>
</evidence>
<keyword evidence="3" id="KW-0807">Transducer</keyword>
<evidence type="ECO:0000313" key="5">
    <source>
        <dbReference type="EMBL" id="CAN66844.1"/>
    </source>
</evidence>
<gene>
    <name evidence="5" type="ORF">VITISV_002365</name>
</gene>
<dbReference type="InterPro" id="IPR027417">
    <property type="entry name" value="P-loop_NTPase"/>
</dbReference>
<evidence type="ECO:0000256" key="3">
    <source>
        <dbReference type="ARBA" id="ARBA00023224"/>
    </source>
</evidence>
<dbReference type="InterPro" id="IPR053057">
    <property type="entry name" value="XLG_GTP-binding"/>
</dbReference>
<accession>A5AKX9</accession>
<dbReference type="SMART" id="SM00275">
    <property type="entry name" value="G_alpha"/>
    <property type="match status" value="1"/>
</dbReference>
<evidence type="ECO:0000256" key="2">
    <source>
        <dbReference type="ARBA" id="ARBA00023134"/>
    </source>
</evidence>
<feature type="binding site" evidence="4">
    <location>
        <begin position="938"/>
        <end position="941"/>
    </location>
    <ligand>
        <name>GTP</name>
        <dbReference type="ChEBI" id="CHEBI:37565"/>
    </ligand>
</feature>
<dbReference type="EMBL" id="AM429100">
    <property type="protein sequence ID" value="CAN66844.1"/>
    <property type="molecule type" value="Genomic_DNA"/>
</dbReference>
<proteinExistence type="predicted"/>
<dbReference type="PROSITE" id="PS51882">
    <property type="entry name" value="G_ALPHA"/>
    <property type="match status" value="1"/>
</dbReference>
<dbReference type="Gene3D" id="1.10.400.10">
    <property type="entry name" value="GI Alpha 1, domain 2-like"/>
    <property type="match status" value="1"/>
</dbReference>
<dbReference type="CDD" id="cd00066">
    <property type="entry name" value="G-alpha"/>
    <property type="match status" value="1"/>
</dbReference>
<dbReference type="SUPFAM" id="SSF47895">
    <property type="entry name" value="Transducin (alpha subunit), insertion domain"/>
    <property type="match status" value="1"/>
</dbReference>
<dbReference type="PANTHER" id="PTHR36486:SF4">
    <property type="entry name" value="PH DOMAIN-CONTAINING PROTEIN"/>
    <property type="match status" value="1"/>
</dbReference>
<dbReference type="InterPro" id="IPR001019">
    <property type="entry name" value="Gprotein_alpha_su"/>
</dbReference>
<dbReference type="PRINTS" id="PR00318">
    <property type="entry name" value="GPROTEINA"/>
</dbReference>
<dbReference type="InterPro" id="IPR011025">
    <property type="entry name" value="GproteinA_insert"/>
</dbReference>
<name>A5AKX9_VITVI</name>
<dbReference type="SUPFAM" id="SSF52540">
    <property type="entry name" value="P-loop containing nucleoside triphosphate hydrolases"/>
    <property type="match status" value="1"/>
</dbReference>
<dbReference type="Gene3D" id="3.40.50.300">
    <property type="entry name" value="P-loop containing nucleotide triphosphate hydrolases"/>
    <property type="match status" value="1"/>
</dbReference>
<dbReference type="GO" id="GO:0003924">
    <property type="term" value="F:GTPase activity"/>
    <property type="evidence" value="ECO:0007669"/>
    <property type="project" value="InterPro"/>
</dbReference>
<evidence type="ECO:0000256" key="1">
    <source>
        <dbReference type="ARBA" id="ARBA00022741"/>
    </source>
</evidence>
<dbReference type="AlphaFoldDB" id="A5AKX9"/>
<dbReference type="GO" id="GO:0031683">
    <property type="term" value="F:G-protein beta/gamma-subunit complex binding"/>
    <property type="evidence" value="ECO:0007669"/>
    <property type="project" value="InterPro"/>
</dbReference>
<dbReference type="GO" id="GO:0007186">
    <property type="term" value="P:G protein-coupled receptor signaling pathway"/>
    <property type="evidence" value="ECO:0007669"/>
    <property type="project" value="InterPro"/>
</dbReference>
<organism evidence="5">
    <name type="scientific">Vitis vinifera</name>
    <name type="common">Grape</name>
    <dbReference type="NCBI Taxonomy" id="29760"/>
    <lineage>
        <taxon>Eukaryota</taxon>
        <taxon>Viridiplantae</taxon>
        <taxon>Streptophyta</taxon>
        <taxon>Embryophyta</taxon>
        <taxon>Tracheophyta</taxon>
        <taxon>Spermatophyta</taxon>
        <taxon>Magnoliopsida</taxon>
        <taxon>eudicotyledons</taxon>
        <taxon>Gunneridae</taxon>
        <taxon>Pentapetalae</taxon>
        <taxon>rosids</taxon>
        <taxon>Vitales</taxon>
        <taxon>Vitaceae</taxon>
        <taxon>Viteae</taxon>
        <taxon>Vitis</taxon>
    </lineage>
</organism>
<dbReference type="GO" id="GO:0005525">
    <property type="term" value="F:GTP binding"/>
    <property type="evidence" value="ECO:0007669"/>
    <property type="project" value="UniProtKB-KW"/>
</dbReference>
<keyword evidence="1 4" id="KW-0547">Nucleotide-binding</keyword>
<protein>
    <recommendedName>
        <fullName evidence="6">Extra-large guanine nucleotide-binding protein 1</fullName>
    </recommendedName>
</protein>
<dbReference type="FunFam" id="3.40.50.300:FF:001647">
    <property type="entry name" value="Extra-large guanine nucleotide-binding protein 1"/>
    <property type="match status" value="1"/>
</dbReference>
<dbReference type="FunFam" id="1.10.400.10:FF:000013">
    <property type="entry name" value="Extra-large guanine nucleotide-binding protein 2"/>
    <property type="match status" value="1"/>
</dbReference>
<evidence type="ECO:0008006" key="6">
    <source>
        <dbReference type="Google" id="ProtNLM"/>
    </source>
</evidence>
<keyword evidence="2 4" id="KW-0342">GTP-binding</keyword>
<dbReference type="PANTHER" id="PTHR36486">
    <property type="entry name" value="OS01G0977800 PROTEIN"/>
    <property type="match status" value="1"/>
</dbReference>